<dbReference type="InterPro" id="IPR043502">
    <property type="entry name" value="DNA/RNA_pol_sf"/>
</dbReference>
<evidence type="ECO:0000313" key="2">
    <source>
        <dbReference type="EMBL" id="WMV14993.1"/>
    </source>
</evidence>
<name>A0AAF0TGC1_SOLVR</name>
<accession>A0AAF0TGC1</accession>
<protein>
    <recommendedName>
        <fullName evidence="1">Reverse transcriptase/retrotransposon-derived protein RNase H-like domain-containing protein</fullName>
    </recommendedName>
</protein>
<dbReference type="SUPFAM" id="SSF56672">
    <property type="entry name" value="DNA/RNA polymerases"/>
    <property type="match status" value="1"/>
</dbReference>
<organism evidence="2 3">
    <name type="scientific">Solanum verrucosum</name>
    <dbReference type="NCBI Taxonomy" id="315347"/>
    <lineage>
        <taxon>Eukaryota</taxon>
        <taxon>Viridiplantae</taxon>
        <taxon>Streptophyta</taxon>
        <taxon>Embryophyta</taxon>
        <taxon>Tracheophyta</taxon>
        <taxon>Spermatophyta</taxon>
        <taxon>Magnoliopsida</taxon>
        <taxon>eudicotyledons</taxon>
        <taxon>Gunneridae</taxon>
        <taxon>Pentapetalae</taxon>
        <taxon>asterids</taxon>
        <taxon>lamiids</taxon>
        <taxon>Solanales</taxon>
        <taxon>Solanaceae</taxon>
        <taxon>Solanoideae</taxon>
        <taxon>Solaneae</taxon>
        <taxon>Solanum</taxon>
    </lineage>
</organism>
<dbReference type="InterPro" id="IPR051320">
    <property type="entry name" value="Viral_Replic_Matur_Polypro"/>
</dbReference>
<dbReference type="PANTHER" id="PTHR33064">
    <property type="entry name" value="POL PROTEIN"/>
    <property type="match status" value="1"/>
</dbReference>
<dbReference type="InterPro" id="IPR041577">
    <property type="entry name" value="RT_RNaseH_2"/>
</dbReference>
<sequence length="102" mass="11578">MKEMRGFLELAGYYRRFIRRYGWISKPLTNLLLKEGFVWNDKATLTFNQLKRALISAHVLGLPSSILQFVVKTDVCDTGIGAVLMQEGHPLAYLSKGLAPRH</sequence>
<evidence type="ECO:0000313" key="3">
    <source>
        <dbReference type="Proteomes" id="UP001234989"/>
    </source>
</evidence>
<dbReference type="Gene3D" id="3.30.70.270">
    <property type="match status" value="1"/>
</dbReference>
<reference evidence="2" key="1">
    <citation type="submission" date="2023-08" db="EMBL/GenBank/DDBJ databases">
        <title>A de novo genome assembly of Solanum verrucosum Schlechtendal, a Mexican diploid species geographically isolated from the other diploid A-genome species in potato relatives.</title>
        <authorList>
            <person name="Hosaka K."/>
        </authorList>
    </citation>
    <scope>NUCLEOTIDE SEQUENCE</scope>
    <source>
        <tissue evidence="2">Young leaves</tissue>
    </source>
</reference>
<dbReference type="AlphaFoldDB" id="A0AAF0TGC1"/>
<feature type="domain" description="Reverse transcriptase/retrotransposon-derived protein RNase H-like" evidence="1">
    <location>
        <begin position="39"/>
        <end position="100"/>
    </location>
</feature>
<proteinExistence type="predicted"/>
<dbReference type="EMBL" id="CP133613">
    <property type="protein sequence ID" value="WMV14993.1"/>
    <property type="molecule type" value="Genomic_DNA"/>
</dbReference>
<dbReference type="Pfam" id="PF17919">
    <property type="entry name" value="RT_RNaseH_2"/>
    <property type="match status" value="1"/>
</dbReference>
<evidence type="ECO:0000259" key="1">
    <source>
        <dbReference type="Pfam" id="PF17919"/>
    </source>
</evidence>
<dbReference type="PANTHER" id="PTHR33064:SF37">
    <property type="entry name" value="RIBONUCLEASE H"/>
    <property type="match status" value="1"/>
</dbReference>
<dbReference type="InterPro" id="IPR043128">
    <property type="entry name" value="Rev_trsase/Diguanyl_cyclase"/>
</dbReference>
<gene>
    <name evidence="2" type="ORF">MTR67_008378</name>
</gene>
<keyword evidence="3" id="KW-1185">Reference proteome</keyword>
<dbReference type="Proteomes" id="UP001234989">
    <property type="component" value="Chromosome 2"/>
</dbReference>